<dbReference type="Gene3D" id="3.30.710.10">
    <property type="entry name" value="Potassium Channel Kv1.1, Chain A"/>
    <property type="match status" value="1"/>
</dbReference>
<evidence type="ECO:0000313" key="3">
    <source>
        <dbReference type="Proteomes" id="UP001341840"/>
    </source>
</evidence>
<comment type="pathway">
    <text evidence="1">Protein modification; protein ubiquitination.</text>
</comment>
<evidence type="ECO:0000313" key="2">
    <source>
        <dbReference type="EMBL" id="MED6131793.1"/>
    </source>
</evidence>
<keyword evidence="3" id="KW-1185">Reference proteome</keyword>
<comment type="caution">
    <text evidence="2">The sequence shown here is derived from an EMBL/GenBank/DDBJ whole genome shotgun (WGS) entry which is preliminary data.</text>
</comment>
<dbReference type="Proteomes" id="UP001341840">
    <property type="component" value="Unassembled WGS sequence"/>
</dbReference>
<accession>A0ABU6S6X1</accession>
<reference evidence="2 3" key="1">
    <citation type="journal article" date="2023" name="Plants (Basel)">
        <title>Bridging the Gap: Combining Genomics and Transcriptomics Approaches to Understand Stylosanthes scabra, an Orphan Legume from the Brazilian Caatinga.</title>
        <authorList>
            <person name="Ferreira-Neto J.R.C."/>
            <person name="da Silva M.D."/>
            <person name="Binneck E."/>
            <person name="de Melo N.F."/>
            <person name="da Silva R.H."/>
            <person name="de Melo A.L.T.M."/>
            <person name="Pandolfi V."/>
            <person name="Bustamante F.O."/>
            <person name="Brasileiro-Vidal A.C."/>
            <person name="Benko-Iseppon A.M."/>
        </authorList>
    </citation>
    <scope>NUCLEOTIDE SEQUENCE [LARGE SCALE GENOMIC DNA]</scope>
    <source>
        <tissue evidence="2">Leaves</tissue>
    </source>
</reference>
<protein>
    <recommendedName>
        <fullName evidence="4">BTB/POZ domain-containing protein</fullName>
    </recommendedName>
</protein>
<dbReference type="InterPro" id="IPR043454">
    <property type="entry name" value="NPH3/RPT2-like"/>
</dbReference>
<evidence type="ECO:0008006" key="4">
    <source>
        <dbReference type="Google" id="ProtNLM"/>
    </source>
</evidence>
<dbReference type="InterPro" id="IPR011333">
    <property type="entry name" value="SKP1/BTB/POZ_sf"/>
</dbReference>
<sequence length="198" mass="22239">MRAAIAVAGERVRDRDGERGRIEEKGETFVVFTVVHHRGHRRLPPLPLPELLSFPTAVLPSPLVEERLMTKTPAVTFASRTLISDIPADLVIQINDITYLLHKFPLLPKCGLLQRLCYDSDSQNFSLEIHDIPRGEEAFELCAKFSYGISINISARNFVSALCAAKFLRMNDSIEKRNFVGKLEAFFNSCIPEGCHKA</sequence>
<gene>
    <name evidence="2" type="ORF">PIB30_013275</name>
</gene>
<organism evidence="2 3">
    <name type="scientific">Stylosanthes scabra</name>
    <dbReference type="NCBI Taxonomy" id="79078"/>
    <lineage>
        <taxon>Eukaryota</taxon>
        <taxon>Viridiplantae</taxon>
        <taxon>Streptophyta</taxon>
        <taxon>Embryophyta</taxon>
        <taxon>Tracheophyta</taxon>
        <taxon>Spermatophyta</taxon>
        <taxon>Magnoliopsida</taxon>
        <taxon>eudicotyledons</taxon>
        <taxon>Gunneridae</taxon>
        <taxon>Pentapetalae</taxon>
        <taxon>rosids</taxon>
        <taxon>fabids</taxon>
        <taxon>Fabales</taxon>
        <taxon>Fabaceae</taxon>
        <taxon>Papilionoideae</taxon>
        <taxon>50 kb inversion clade</taxon>
        <taxon>dalbergioids sensu lato</taxon>
        <taxon>Dalbergieae</taxon>
        <taxon>Pterocarpus clade</taxon>
        <taxon>Stylosanthes</taxon>
    </lineage>
</organism>
<proteinExistence type="predicted"/>
<dbReference type="EMBL" id="JASCZI010060449">
    <property type="protein sequence ID" value="MED6131793.1"/>
    <property type="molecule type" value="Genomic_DNA"/>
</dbReference>
<dbReference type="SUPFAM" id="SSF54695">
    <property type="entry name" value="POZ domain"/>
    <property type="match status" value="1"/>
</dbReference>
<dbReference type="PANTHER" id="PTHR32370">
    <property type="entry name" value="OS12G0117600 PROTEIN"/>
    <property type="match status" value="1"/>
</dbReference>
<evidence type="ECO:0000256" key="1">
    <source>
        <dbReference type="ARBA" id="ARBA00004906"/>
    </source>
</evidence>
<name>A0ABU6S6X1_9FABA</name>